<accession>F0UCL0</accession>
<evidence type="ECO:0000313" key="2">
    <source>
        <dbReference type="EMBL" id="EGC43286.1"/>
    </source>
</evidence>
<evidence type="ECO:0000256" key="1">
    <source>
        <dbReference type="SAM" id="MobiDB-lite"/>
    </source>
</evidence>
<dbReference type="AlphaFoldDB" id="F0UCL0"/>
<protein>
    <submittedName>
        <fullName evidence="2">Predicted protein</fullName>
    </submittedName>
</protein>
<reference evidence="3" key="1">
    <citation type="submission" date="2008-07" db="EMBL/GenBank/DDBJ databases">
        <title>Annotation of Ajellomyces capsulatus strain H88.</title>
        <authorList>
            <person name="Champion M."/>
            <person name="Cuomo C."/>
            <person name="Ma L.-J."/>
            <person name="Henn M.R."/>
            <person name="Sil A."/>
            <person name="Goldman B."/>
            <person name="Young S.K."/>
            <person name="Kodira C.D."/>
            <person name="Zeng Q."/>
            <person name="Koehrsen M."/>
            <person name="Alvarado L."/>
            <person name="Berlin A."/>
            <person name="Borenstein D."/>
            <person name="Chen Z."/>
            <person name="Engels R."/>
            <person name="Freedman E."/>
            <person name="Gellesch M."/>
            <person name="Goldberg J."/>
            <person name="Griggs A."/>
            <person name="Gujja S."/>
            <person name="Heiman D."/>
            <person name="Hepburn T."/>
            <person name="Howarth C."/>
            <person name="Jen D."/>
            <person name="Larson L."/>
            <person name="Lewis B."/>
            <person name="Mehta T."/>
            <person name="Park D."/>
            <person name="Pearson M."/>
            <person name="Roberts A."/>
            <person name="Saif S."/>
            <person name="Shea T."/>
            <person name="Shenoy N."/>
            <person name="Sisk P."/>
            <person name="Stolte C."/>
            <person name="Sykes S."/>
            <person name="Walk T."/>
            <person name="White J."/>
            <person name="Yandava C."/>
            <person name="Klein B."/>
            <person name="McEwen J.G."/>
            <person name="Puccia R."/>
            <person name="Goldman G.H."/>
            <person name="Felipe M.S."/>
            <person name="Nino-Vega G."/>
            <person name="San-Blas G."/>
            <person name="Taylor J."/>
            <person name="Mendoza L."/>
            <person name="Galagan J."/>
            <person name="Nusbaum C."/>
            <person name="Birren B."/>
        </authorList>
    </citation>
    <scope>NUCLEOTIDE SEQUENCE [LARGE SCALE GENOMIC DNA]</scope>
    <source>
        <strain evidence="3">H88</strain>
    </source>
</reference>
<gene>
    <name evidence="2" type="ORF">HCEG_02501</name>
</gene>
<evidence type="ECO:0000313" key="3">
    <source>
        <dbReference type="Proteomes" id="UP000008142"/>
    </source>
</evidence>
<dbReference type="Proteomes" id="UP000008142">
    <property type="component" value="Unassembled WGS sequence"/>
</dbReference>
<organism evidence="3">
    <name type="scientific">Ajellomyces capsulatus (strain H88)</name>
    <name type="common">Darling's disease fungus</name>
    <name type="synonym">Histoplasma capsulatum</name>
    <dbReference type="NCBI Taxonomy" id="544711"/>
    <lineage>
        <taxon>Eukaryota</taxon>
        <taxon>Fungi</taxon>
        <taxon>Dikarya</taxon>
        <taxon>Ascomycota</taxon>
        <taxon>Pezizomycotina</taxon>
        <taxon>Eurotiomycetes</taxon>
        <taxon>Eurotiomycetidae</taxon>
        <taxon>Onygenales</taxon>
        <taxon>Ajellomycetaceae</taxon>
        <taxon>Histoplasma</taxon>
    </lineage>
</organism>
<dbReference type="HOGENOM" id="CLU_1245030_0_0_1"/>
<dbReference type="EMBL" id="DS990637">
    <property type="protein sequence ID" value="EGC43286.1"/>
    <property type="molecule type" value="Genomic_DNA"/>
</dbReference>
<name>F0UCL0_AJEC8</name>
<feature type="region of interest" description="Disordered" evidence="1">
    <location>
        <begin position="198"/>
        <end position="222"/>
    </location>
</feature>
<sequence>MEPNLKPNALITINWPQRSLVSLLRRNERKVLKKIHPHILYGNNFQSSQPHLGSGMVGLLLATYLQYPARPLLNDSRFILSSPVSLGRVEKNKKQRSGAVTYVHCVYGQTPIQTPIPGRTDQVLSRKFFMWQLTSEDLKRATSAKPNHLAVINLRRIYADKNHLAPSPPTDLKVFPSEILPKSTYQWRASMDASCSQGTEGFSATEGRDSNTTKRPVKYVNV</sequence>
<proteinExistence type="predicted"/>